<reference evidence="1 2" key="2">
    <citation type="submission" date="2017-09" db="EMBL/GenBank/DDBJ databases">
        <title>Extensive intraspecific genome diversity in a model arbuscular mycorrhizal fungus.</title>
        <authorList>
            <person name="Chen E.C."/>
            <person name="Morin E."/>
            <person name="Beaudet D."/>
            <person name="Noel J."/>
            <person name="Ndikumana S."/>
            <person name="Charron P."/>
            <person name="St-Onge C."/>
            <person name="Giorgi J."/>
            <person name="Grigoriev I.V."/>
            <person name="Roux C."/>
            <person name="Martin F.M."/>
            <person name="Corradi N."/>
        </authorList>
    </citation>
    <scope>NUCLEOTIDE SEQUENCE [LARGE SCALE GENOMIC DNA]</scope>
    <source>
        <strain evidence="1 2">A5</strain>
    </source>
</reference>
<evidence type="ECO:0000313" key="2">
    <source>
        <dbReference type="Proteomes" id="UP000232722"/>
    </source>
</evidence>
<dbReference type="EMBL" id="LLXJ01002745">
    <property type="protein sequence ID" value="PKB98210.1"/>
    <property type="molecule type" value="Genomic_DNA"/>
</dbReference>
<comment type="caution">
    <text evidence="1">The sequence shown here is derived from an EMBL/GenBank/DDBJ whole genome shotgun (WGS) entry which is preliminary data.</text>
</comment>
<protein>
    <submittedName>
        <fullName evidence="1">Uncharacterized protein</fullName>
    </submittedName>
</protein>
<organism evidence="1 2">
    <name type="scientific">Rhizophagus irregularis</name>
    <dbReference type="NCBI Taxonomy" id="588596"/>
    <lineage>
        <taxon>Eukaryota</taxon>
        <taxon>Fungi</taxon>
        <taxon>Fungi incertae sedis</taxon>
        <taxon>Mucoromycota</taxon>
        <taxon>Glomeromycotina</taxon>
        <taxon>Glomeromycetes</taxon>
        <taxon>Glomerales</taxon>
        <taxon>Glomeraceae</taxon>
        <taxon>Rhizophagus</taxon>
    </lineage>
</organism>
<gene>
    <name evidence="1" type="ORF">RhiirA5_431742</name>
</gene>
<reference evidence="1 2" key="1">
    <citation type="submission" date="2016-04" db="EMBL/GenBank/DDBJ databases">
        <title>Genome analyses suggest a sexual origin of heterokaryosis in a supposedly ancient asexual fungus.</title>
        <authorList>
            <person name="Ropars J."/>
            <person name="Sedzielewska K."/>
            <person name="Noel J."/>
            <person name="Charron P."/>
            <person name="Farinelli L."/>
            <person name="Marton T."/>
            <person name="Kruger M."/>
            <person name="Pelin A."/>
            <person name="Brachmann A."/>
            <person name="Corradi N."/>
        </authorList>
    </citation>
    <scope>NUCLEOTIDE SEQUENCE [LARGE SCALE GENOMIC DNA]</scope>
    <source>
        <strain evidence="1 2">A5</strain>
    </source>
</reference>
<dbReference type="VEuPathDB" id="FungiDB:RhiirA1_472929"/>
<dbReference type="AlphaFoldDB" id="A0A2N0NUF1"/>
<name>A0A2N0NUF1_9GLOM</name>
<dbReference type="Proteomes" id="UP000232722">
    <property type="component" value="Unassembled WGS sequence"/>
</dbReference>
<accession>A0A2N0NUF1</accession>
<proteinExistence type="predicted"/>
<sequence length="118" mass="13888">MYNELMINRFFLTRLIQYNDDGTVNIPFSQIAEWYISKHPLLKSTRLKCQSRKKTLDLIKQNIITVSHIEGAIDFIEWKTNKGETMFTNRINDTICLTPIGEEYIREIESGNKKDKLC</sequence>
<evidence type="ECO:0000313" key="1">
    <source>
        <dbReference type="EMBL" id="PKB98210.1"/>
    </source>
</evidence>